<dbReference type="RefSeq" id="WP_149544967.1">
    <property type="nucleotide sequence ID" value="NZ_VTPS01000006.1"/>
</dbReference>
<dbReference type="Gene3D" id="3.30.70.100">
    <property type="match status" value="1"/>
</dbReference>
<sequence>MEKKIYRLENLDCAECAQKLERAVANKDGIAECTVNFASGKMMVTADGNTDVDLIVKGTIKDLEPEVTVISEKDADDDKEEDEENIRGRIITVVIGAVLLAVPMVFSLPLWLEVSLFVGSYIITGHMVLWRAFKNAIHLEFFDESFLMSVATLGAFAIGKYAEAIAVMLFYTIGELLEDMAVDRSRRSIKSLINIRPDYANLKRDDGIFTVNPKEVNVGDVIVVRPGERVPLDGVVQAGQASFDTSALTGESAPRSIGPGQEVLSGFIDTDALVELRVTRGFGESTVTRILELVENASSEKAPTERFITRFARYYTPVVVGLAATIAFIPPLFITGVTFSEYINRALVFLVISCPCALVLSVPLAFFGGIGRASHEGILAKGGNYLQALNRVDSVVFDKTGTLTKGTFKVTEVVPRNGFSKEDVLKFAAIAEVNSSHPIARSIAEAYGKPVDESMIKNYEEVSGTGIKARTDKGLILAGNDRMLHLENIEHGDCNINATVVHVALNRTYLGYITIADEPKDDSYKAIRSLKSLGVRKTVMLTGDNRYAAEFIAEKLGIDEYYAELLPQDKVAKLEELQRQKKKGSVVFVGDGINDAPVIARADIGVAMGALGSDAAVEAADIVLMNDNPYDLVKAIGIARRTNSIAWQNIVFALAVKGLFLIMGALGIATMWESVFADTGVTIIAVLNSLRTLQRGGI</sequence>
<dbReference type="InterPro" id="IPR018303">
    <property type="entry name" value="ATPase_P-typ_P_site"/>
</dbReference>
<evidence type="ECO:0000256" key="16">
    <source>
        <dbReference type="RuleBase" id="RU362081"/>
    </source>
</evidence>
<dbReference type="InterPro" id="IPR059000">
    <property type="entry name" value="ATPase_P-type_domA"/>
</dbReference>
<evidence type="ECO:0000256" key="10">
    <source>
        <dbReference type="ARBA" id="ARBA00022842"/>
    </source>
</evidence>
<dbReference type="PRINTS" id="PR00941">
    <property type="entry name" value="CDATPASE"/>
</dbReference>
<evidence type="ECO:0000313" key="19">
    <source>
        <dbReference type="Proteomes" id="UP000322976"/>
    </source>
</evidence>
<evidence type="ECO:0000256" key="12">
    <source>
        <dbReference type="ARBA" id="ARBA00022989"/>
    </source>
</evidence>
<evidence type="ECO:0000256" key="6">
    <source>
        <dbReference type="ARBA" id="ARBA00022692"/>
    </source>
</evidence>
<dbReference type="NCBIfam" id="TIGR01494">
    <property type="entry name" value="ATPase_P-type"/>
    <property type="match status" value="1"/>
</dbReference>
<comment type="caution">
    <text evidence="18">The sequence shown here is derived from an EMBL/GenBank/DDBJ whole genome shotgun (WGS) entry which is preliminary data.</text>
</comment>
<dbReference type="Pfam" id="PF00122">
    <property type="entry name" value="E1-E2_ATPase"/>
    <property type="match status" value="1"/>
</dbReference>
<reference evidence="18 19" key="1">
    <citation type="submission" date="2019-08" db="EMBL/GenBank/DDBJ databases">
        <title>Calorimonas adulescens gen. nov., sp. nov., an anaerobic thermophilic bacterium from Sakhalin hot spring.</title>
        <authorList>
            <person name="Khomyakova M.A."/>
            <person name="Merkel A.Y."/>
            <person name="Novikov A."/>
            <person name="Bonch-Osmolovskaya E.A."/>
            <person name="Slobodkin A.I."/>
        </authorList>
    </citation>
    <scope>NUCLEOTIDE SEQUENCE [LARGE SCALE GENOMIC DNA]</scope>
    <source>
        <strain evidence="18 19">A05MB</strain>
    </source>
</reference>
<gene>
    <name evidence="18" type="primary">cadA</name>
    <name evidence="18" type="ORF">FWJ32_05470</name>
</gene>
<evidence type="ECO:0000256" key="4">
    <source>
        <dbReference type="ARBA" id="ARBA00022539"/>
    </source>
</evidence>
<dbReference type="InterPro" id="IPR036163">
    <property type="entry name" value="HMA_dom_sf"/>
</dbReference>
<dbReference type="Gene3D" id="3.40.50.1000">
    <property type="entry name" value="HAD superfamily/HAD-like"/>
    <property type="match status" value="1"/>
</dbReference>
<keyword evidence="8 16" id="KW-0547">Nucleotide-binding</keyword>
<feature type="transmembrane region" description="Helical" evidence="16">
    <location>
        <begin position="346"/>
        <end position="367"/>
    </location>
</feature>
<evidence type="ECO:0000256" key="9">
    <source>
        <dbReference type="ARBA" id="ARBA00022840"/>
    </source>
</evidence>
<evidence type="ECO:0000256" key="13">
    <source>
        <dbReference type="ARBA" id="ARBA00023136"/>
    </source>
</evidence>
<keyword evidence="19" id="KW-1185">Reference proteome</keyword>
<dbReference type="Pfam" id="PF00702">
    <property type="entry name" value="Hydrolase"/>
    <property type="match status" value="1"/>
</dbReference>
<evidence type="ECO:0000259" key="17">
    <source>
        <dbReference type="PROSITE" id="PS50846"/>
    </source>
</evidence>
<evidence type="ECO:0000256" key="14">
    <source>
        <dbReference type="ARBA" id="ARBA00039103"/>
    </source>
</evidence>
<feature type="domain" description="HMA" evidence="17">
    <location>
        <begin position="2"/>
        <end position="68"/>
    </location>
</feature>
<evidence type="ECO:0000256" key="3">
    <source>
        <dbReference type="ARBA" id="ARBA00022475"/>
    </source>
</evidence>
<dbReference type="SUPFAM" id="SSF81665">
    <property type="entry name" value="Calcium ATPase, transmembrane domain M"/>
    <property type="match status" value="1"/>
</dbReference>
<dbReference type="PANTHER" id="PTHR48085">
    <property type="entry name" value="CADMIUM/ZINC-TRANSPORTING ATPASE HMA2-RELATED"/>
    <property type="match status" value="1"/>
</dbReference>
<feature type="transmembrane region" description="Helical" evidence="16">
    <location>
        <begin position="314"/>
        <end position="334"/>
    </location>
</feature>
<keyword evidence="9 16" id="KW-0067">ATP-binding</keyword>
<dbReference type="Gene3D" id="2.70.150.10">
    <property type="entry name" value="Calcium-transporting ATPase, cytoplasmic transduction domain A"/>
    <property type="match status" value="1"/>
</dbReference>
<dbReference type="CDD" id="cd07548">
    <property type="entry name" value="P-type_ATPase-Cd_Zn_Co_like"/>
    <property type="match status" value="1"/>
</dbReference>
<name>A0A5D8QCQ8_9THEO</name>
<keyword evidence="12 16" id="KW-1133">Transmembrane helix</keyword>
<comment type="subcellular location">
    <subcellularLocation>
        <location evidence="1">Cell membrane</location>
        <topology evidence="1">Multi-pass membrane protein</topology>
    </subcellularLocation>
</comment>
<protein>
    <recommendedName>
        <fullName evidence="14">Cd(2+)-exporting ATPase</fullName>
        <ecNumber evidence="14">7.2.2.21</ecNumber>
    </recommendedName>
</protein>
<dbReference type="SFLD" id="SFLDF00027">
    <property type="entry name" value="p-type_atpase"/>
    <property type="match status" value="1"/>
</dbReference>
<dbReference type="CDD" id="cd00371">
    <property type="entry name" value="HMA"/>
    <property type="match status" value="1"/>
</dbReference>
<dbReference type="PRINTS" id="PR00119">
    <property type="entry name" value="CATATPASE"/>
</dbReference>
<dbReference type="PROSITE" id="PS50846">
    <property type="entry name" value="HMA_2"/>
    <property type="match status" value="1"/>
</dbReference>
<dbReference type="InterPro" id="IPR023298">
    <property type="entry name" value="ATPase_P-typ_TM_dom_sf"/>
</dbReference>
<dbReference type="Proteomes" id="UP000322976">
    <property type="component" value="Unassembled WGS sequence"/>
</dbReference>
<dbReference type="InterPro" id="IPR051014">
    <property type="entry name" value="Cation_Transport_ATPase_IB"/>
</dbReference>
<dbReference type="InterPro" id="IPR044492">
    <property type="entry name" value="P_typ_ATPase_HD_dom"/>
</dbReference>
<dbReference type="AlphaFoldDB" id="A0A5D8QCQ8"/>
<dbReference type="Pfam" id="PF00403">
    <property type="entry name" value="HMA"/>
    <property type="match status" value="1"/>
</dbReference>
<evidence type="ECO:0000256" key="11">
    <source>
        <dbReference type="ARBA" id="ARBA00022967"/>
    </source>
</evidence>
<keyword evidence="4" id="KW-0104">Cadmium</keyword>
<keyword evidence="18" id="KW-0378">Hydrolase</keyword>
<feature type="transmembrane region" description="Helical" evidence="16">
    <location>
        <begin position="650"/>
        <end position="669"/>
    </location>
</feature>
<dbReference type="GO" id="GO:0005886">
    <property type="term" value="C:plasma membrane"/>
    <property type="evidence" value="ECO:0007669"/>
    <property type="project" value="UniProtKB-SubCell"/>
</dbReference>
<keyword evidence="5" id="KW-0597">Phosphoprotein</keyword>
<dbReference type="GO" id="GO:0046872">
    <property type="term" value="F:metal ion binding"/>
    <property type="evidence" value="ECO:0007669"/>
    <property type="project" value="UniProtKB-KW"/>
</dbReference>
<comment type="similarity">
    <text evidence="2 16">Belongs to the cation transport ATPase (P-type) (TC 3.A.3) family. Type IB subfamily.</text>
</comment>
<keyword evidence="7 16" id="KW-0479">Metal-binding</keyword>
<dbReference type="InterPro" id="IPR023214">
    <property type="entry name" value="HAD_sf"/>
</dbReference>
<dbReference type="PANTHER" id="PTHR48085:SF5">
    <property type="entry name" value="CADMIUM_ZINC-TRANSPORTING ATPASE HMA4-RELATED"/>
    <property type="match status" value="1"/>
</dbReference>
<keyword evidence="6 16" id="KW-0812">Transmembrane</keyword>
<keyword evidence="11" id="KW-1278">Translocase</keyword>
<dbReference type="PROSITE" id="PS00154">
    <property type="entry name" value="ATPASE_E1_E2"/>
    <property type="match status" value="1"/>
</dbReference>
<dbReference type="InterPro" id="IPR008250">
    <property type="entry name" value="ATPase_P-typ_transduc_dom_A_sf"/>
</dbReference>
<evidence type="ECO:0000256" key="1">
    <source>
        <dbReference type="ARBA" id="ARBA00004651"/>
    </source>
</evidence>
<dbReference type="GO" id="GO:0016887">
    <property type="term" value="F:ATP hydrolysis activity"/>
    <property type="evidence" value="ECO:0007669"/>
    <property type="project" value="InterPro"/>
</dbReference>
<feature type="transmembrane region" description="Helical" evidence="16">
    <location>
        <begin position="164"/>
        <end position="182"/>
    </location>
</feature>
<dbReference type="InterPro" id="IPR023299">
    <property type="entry name" value="ATPase_P-typ_cyto_dom_N"/>
</dbReference>
<dbReference type="SFLD" id="SFLDS00003">
    <property type="entry name" value="Haloacid_Dehalogenase"/>
    <property type="match status" value="1"/>
</dbReference>
<dbReference type="Gene3D" id="3.40.1110.10">
    <property type="entry name" value="Calcium-transporting ATPase, cytoplasmic domain N"/>
    <property type="match status" value="1"/>
</dbReference>
<comment type="catalytic activity">
    <reaction evidence="15">
        <text>Cd(2+)(in) + ATP + H2O = Cd(2+)(out) + ADP + phosphate + H(+)</text>
        <dbReference type="Rhea" id="RHEA:12132"/>
        <dbReference type="ChEBI" id="CHEBI:15377"/>
        <dbReference type="ChEBI" id="CHEBI:15378"/>
        <dbReference type="ChEBI" id="CHEBI:30616"/>
        <dbReference type="ChEBI" id="CHEBI:43474"/>
        <dbReference type="ChEBI" id="CHEBI:48775"/>
        <dbReference type="ChEBI" id="CHEBI:456216"/>
        <dbReference type="EC" id="7.2.2.21"/>
    </reaction>
</comment>
<evidence type="ECO:0000256" key="15">
    <source>
        <dbReference type="ARBA" id="ARBA00049338"/>
    </source>
</evidence>
<evidence type="ECO:0000256" key="8">
    <source>
        <dbReference type="ARBA" id="ARBA00022741"/>
    </source>
</evidence>
<organism evidence="18 19">
    <name type="scientific">Calorimonas adulescens</name>
    <dbReference type="NCBI Taxonomy" id="2606906"/>
    <lineage>
        <taxon>Bacteria</taxon>
        <taxon>Bacillati</taxon>
        <taxon>Bacillota</taxon>
        <taxon>Clostridia</taxon>
        <taxon>Thermoanaerobacterales</taxon>
        <taxon>Thermoanaerobacteraceae</taxon>
        <taxon>Calorimonas</taxon>
    </lineage>
</organism>
<dbReference type="NCBIfam" id="TIGR01525">
    <property type="entry name" value="ATPase-IB_hvy"/>
    <property type="match status" value="1"/>
</dbReference>
<dbReference type="FunFam" id="3.40.1110.10:FF:000066">
    <property type="entry name" value="Cadmium-translocating P-type ATPase"/>
    <property type="match status" value="1"/>
</dbReference>
<keyword evidence="13 16" id="KW-0472">Membrane</keyword>
<dbReference type="EMBL" id="VTPS01000006">
    <property type="protein sequence ID" value="TZE82455.1"/>
    <property type="molecule type" value="Genomic_DNA"/>
</dbReference>
<dbReference type="SUPFAM" id="SSF55008">
    <property type="entry name" value="HMA, heavy metal-associated domain"/>
    <property type="match status" value="1"/>
</dbReference>
<keyword evidence="10" id="KW-0460">Magnesium</keyword>
<evidence type="ECO:0000256" key="7">
    <source>
        <dbReference type="ARBA" id="ARBA00022723"/>
    </source>
</evidence>
<accession>A0A5D8QCQ8</accession>
<dbReference type="InterPro" id="IPR001757">
    <property type="entry name" value="P_typ_ATPase"/>
</dbReference>
<dbReference type="GO" id="GO:0005524">
    <property type="term" value="F:ATP binding"/>
    <property type="evidence" value="ECO:0007669"/>
    <property type="project" value="UniProtKB-UniRule"/>
</dbReference>
<proteinExistence type="inferred from homology"/>
<evidence type="ECO:0000313" key="18">
    <source>
        <dbReference type="EMBL" id="TZE82455.1"/>
    </source>
</evidence>
<evidence type="ECO:0000256" key="5">
    <source>
        <dbReference type="ARBA" id="ARBA00022553"/>
    </source>
</evidence>
<dbReference type="SFLD" id="SFLDG00002">
    <property type="entry name" value="C1.7:_P-type_atpase_like"/>
    <property type="match status" value="1"/>
</dbReference>
<dbReference type="InterPro" id="IPR027256">
    <property type="entry name" value="P-typ_ATPase_IB"/>
</dbReference>
<dbReference type="EC" id="7.2.2.21" evidence="14"/>
<feature type="transmembrane region" description="Helical" evidence="16">
    <location>
        <begin position="90"/>
        <end position="108"/>
    </location>
</feature>
<dbReference type="SUPFAM" id="SSF56784">
    <property type="entry name" value="HAD-like"/>
    <property type="match status" value="1"/>
</dbReference>
<keyword evidence="3 16" id="KW-1003">Cell membrane</keyword>
<dbReference type="InterPro" id="IPR006121">
    <property type="entry name" value="HMA_dom"/>
</dbReference>
<dbReference type="GO" id="GO:0008551">
    <property type="term" value="F:P-type cadmium transporter activity"/>
    <property type="evidence" value="ECO:0007669"/>
    <property type="project" value="UniProtKB-EC"/>
</dbReference>
<dbReference type="InterPro" id="IPR036412">
    <property type="entry name" value="HAD-like_sf"/>
</dbReference>
<dbReference type="SUPFAM" id="SSF81653">
    <property type="entry name" value="Calcium ATPase, transduction domain A"/>
    <property type="match status" value="1"/>
</dbReference>
<dbReference type="NCBIfam" id="TIGR01512">
    <property type="entry name" value="ATPase-IB2_Cd"/>
    <property type="match status" value="1"/>
</dbReference>
<evidence type="ECO:0000256" key="2">
    <source>
        <dbReference type="ARBA" id="ARBA00006024"/>
    </source>
</evidence>